<accession>A0ACC0N4X9</accession>
<dbReference type="Proteomes" id="UP001062846">
    <property type="component" value="Chromosome 7"/>
</dbReference>
<comment type="caution">
    <text evidence="1">The sequence shown here is derived from an EMBL/GenBank/DDBJ whole genome shotgun (WGS) entry which is preliminary data.</text>
</comment>
<sequence length="89" mass="10781">MSGEVKGDVVVPDSVLKKHKRNDEWALAKKQDLKAAKKENAENRKLIFKRAKPLAKYGGEEQKTVQNRRWWRRSPIFKHKTKWWRRRKR</sequence>
<evidence type="ECO:0000313" key="1">
    <source>
        <dbReference type="EMBL" id="KAI8547884.1"/>
    </source>
</evidence>
<evidence type="ECO:0000313" key="2">
    <source>
        <dbReference type="Proteomes" id="UP001062846"/>
    </source>
</evidence>
<dbReference type="EMBL" id="CM046394">
    <property type="protein sequence ID" value="KAI8547884.1"/>
    <property type="molecule type" value="Genomic_DNA"/>
</dbReference>
<organism evidence="1 2">
    <name type="scientific">Rhododendron molle</name>
    <name type="common">Chinese azalea</name>
    <name type="synonym">Azalea mollis</name>
    <dbReference type="NCBI Taxonomy" id="49168"/>
    <lineage>
        <taxon>Eukaryota</taxon>
        <taxon>Viridiplantae</taxon>
        <taxon>Streptophyta</taxon>
        <taxon>Embryophyta</taxon>
        <taxon>Tracheophyta</taxon>
        <taxon>Spermatophyta</taxon>
        <taxon>Magnoliopsida</taxon>
        <taxon>eudicotyledons</taxon>
        <taxon>Gunneridae</taxon>
        <taxon>Pentapetalae</taxon>
        <taxon>asterids</taxon>
        <taxon>Ericales</taxon>
        <taxon>Ericaceae</taxon>
        <taxon>Ericoideae</taxon>
        <taxon>Rhodoreae</taxon>
        <taxon>Rhododendron</taxon>
    </lineage>
</organism>
<name>A0ACC0N4X9_RHOML</name>
<reference evidence="1" key="1">
    <citation type="submission" date="2022-02" db="EMBL/GenBank/DDBJ databases">
        <title>Plant Genome Project.</title>
        <authorList>
            <person name="Zhang R.-G."/>
        </authorList>
    </citation>
    <scope>NUCLEOTIDE SEQUENCE</scope>
    <source>
        <strain evidence="1">AT1</strain>
    </source>
</reference>
<proteinExistence type="predicted"/>
<gene>
    <name evidence="1" type="ORF">RHMOL_Rhmol07G0229900</name>
</gene>
<protein>
    <submittedName>
        <fullName evidence="1">Uncharacterized protein</fullName>
    </submittedName>
</protein>
<keyword evidence="2" id="KW-1185">Reference proteome</keyword>